<dbReference type="AlphaFoldDB" id="A0ABC9Z4C1"/>
<accession>A0ABC9Z4C1</accession>
<keyword evidence="2" id="KW-0238">DNA-binding</keyword>
<keyword evidence="6" id="KW-1185">Reference proteome</keyword>
<dbReference type="InterPro" id="IPR032783">
    <property type="entry name" value="AraC_lig"/>
</dbReference>
<keyword evidence="3" id="KW-0804">Transcription</keyword>
<dbReference type="Proteomes" id="UP000037179">
    <property type="component" value="Unassembled WGS sequence"/>
</dbReference>
<dbReference type="InterPro" id="IPR050204">
    <property type="entry name" value="AraC_XylS_family_regulators"/>
</dbReference>
<sequence length="328" mass="34935">MAVVDPLSKLLSGIRAEGSVLTHSVLPAPWTIRFADRAPLTMITVLRGGGTLLQPDGGQRVLGVGDTALVRGPDEFRLVSIDSGGDIPEHLGNPAAGPSGAPPARPAEYEISCCTTDSDCEVEELNGINWGSAADATALLVGVYRTSSRRHDRLLRALPPVLVVYDDMDTCAWFESAAAAAVQQSAGSQAMMDRLLDWSLVCTMRSWFDQAGPEAPTWFRGLSDPVVAPALHAIHTTPGAPWTVATLAAESQVSRALFAKRFTAIMGQPPLTYLTITRMDEAEELLTETDLTIAQLSKSVGYAAPFGFSAAFKRHRGVSPTTFRTSAA</sequence>
<organism evidence="5 6">
    <name type="scientific">Nocardia seriolae</name>
    <dbReference type="NCBI Taxonomy" id="37332"/>
    <lineage>
        <taxon>Bacteria</taxon>
        <taxon>Bacillati</taxon>
        <taxon>Actinomycetota</taxon>
        <taxon>Actinomycetes</taxon>
        <taxon>Mycobacteriales</taxon>
        <taxon>Nocardiaceae</taxon>
        <taxon>Nocardia</taxon>
    </lineage>
</organism>
<comment type="caution">
    <text evidence="5">The sequence shown here is derived from an EMBL/GenBank/DDBJ whole genome shotgun (WGS) entry which is preliminary data.</text>
</comment>
<gene>
    <name evidence="5" type="ORF">NSK11_contig00171-0011</name>
</gene>
<protein>
    <submittedName>
        <fullName evidence="5">Cupin</fullName>
    </submittedName>
</protein>
<dbReference type="PROSITE" id="PS01124">
    <property type="entry name" value="HTH_ARAC_FAMILY_2"/>
    <property type="match status" value="1"/>
</dbReference>
<evidence type="ECO:0000256" key="3">
    <source>
        <dbReference type="ARBA" id="ARBA00023163"/>
    </source>
</evidence>
<name>A0ABC9Z4C1_9NOCA</name>
<evidence type="ECO:0000256" key="1">
    <source>
        <dbReference type="ARBA" id="ARBA00023015"/>
    </source>
</evidence>
<dbReference type="Pfam" id="PF12833">
    <property type="entry name" value="HTH_18"/>
    <property type="match status" value="1"/>
</dbReference>
<evidence type="ECO:0000313" key="6">
    <source>
        <dbReference type="Proteomes" id="UP000037179"/>
    </source>
</evidence>
<evidence type="ECO:0000256" key="2">
    <source>
        <dbReference type="ARBA" id="ARBA00023125"/>
    </source>
</evidence>
<reference evidence="6" key="1">
    <citation type="submission" date="2015-07" db="EMBL/GenBank/DDBJ databases">
        <title>Nocardia seriolae U-1 whole genome shotgun sequence.</title>
        <authorList>
            <person name="Imajoh M."/>
            <person name="Fukumoto Y."/>
            <person name="Sukeda M."/>
            <person name="Yamane J."/>
            <person name="Yamasaki K."/>
            <person name="Shimizu M."/>
            <person name="Ohnishi K."/>
            <person name="Oshima S."/>
        </authorList>
    </citation>
    <scope>NUCLEOTIDE SEQUENCE [LARGE SCALE GENOMIC DNA]</scope>
    <source>
        <strain evidence="6">U-1</strain>
    </source>
</reference>
<dbReference type="SMART" id="SM00342">
    <property type="entry name" value="HTH_ARAC"/>
    <property type="match status" value="1"/>
</dbReference>
<keyword evidence="1" id="KW-0805">Transcription regulation</keyword>
<proteinExistence type="predicted"/>
<dbReference type="Gene3D" id="1.10.10.60">
    <property type="entry name" value="Homeodomain-like"/>
    <property type="match status" value="2"/>
</dbReference>
<dbReference type="SUPFAM" id="SSF46689">
    <property type="entry name" value="Homeodomain-like"/>
    <property type="match status" value="2"/>
</dbReference>
<dbReference type="GO" id="GO:0006355">
    <property type="term" value="P:regulation of DNA-templated transcription"/>
    <property type="evidence" value="ECO:0007669"/>
    <property type="project" value="UniProtKB-ARBA"/>
</dbReference>
<dbReference type="EMBL" id="BBYQ01000171">
    <property type="protein sequence ID" value="GAP32657.1"/>
    <property type="molecule type" value="Genomic_DNA"/>
</dbReference>
<feature type="domain" description="HTH araC/xylS-type" evidence="4">
    <location>
        <begin position="228"/>
        <end position="326"/>
    </location>
</feature>
<dbReference type="InterPro" id="IPR018060">
    <property type="entry name" value="HTH_AraC"/>
</dbReference>
<evidence type="ECO:0000313" key="5">
    <source>
        <dbReference type="EMBL" id="GAP32657.1"/>
    </source>
</evidence>
<reference evidence="5 6" key="2">
    <citation type="journal article" date="2016" name="Genome Announc.">
        <title>Draft Genome Sequence of Erythromycin- and Oxytetracycline-Sensitive Nocardia seriolae Strain U-1 (NBRC 110359).</title>
        <authorList>
            <person name="Imajoh M."/>
            <person name="Sukeda M."/>
            <person name="Shimizu M."/>
            <person name="Yamane J."/>
            <person name="Ohnishi K."/>
            <person name="Oshima S."/>
        </authorList>
    </citation>
    <scope>NUCLEOTIDE SEQUENCE [LARGE SCALE GENOMIC DNA]</scope>
    <source>
        <strain evidence="5 6">U-1</strain>
    </source>
</reference>
<dbReference type="PANTHER" id="PTHR46796:SF13">
    <property type="entry name" value="HTH-TYPE TRANSCRIPTIONAL ACTIVATOR RHAS"/>
    <property type="match status" value="1"/>
</dbReference>
<dbReference type="Pfam" id="PF12852">
    <property type="entry name" value="Cupin_6"/>
    <property type="match status" value="1"/>
</dbReference>
<dbReference type="InterPro" id="IPR009057">
    <property type="entry name" value="Homeodomain-like_sf"/>
</dbReference>
<dbReference type="GO" id="GO:0003677">
    <property type="term" value="F:DNA binding"/>
    <property type="evidence" value="ECO:0007669"/>
    <property type="project" value="UniProtKB-KW"/>
</dbReference>
<evidence type="ECO:0000259" key="4">
    <source>
        <dbReference type="PROSITE" id="PS01124"/>
    </source>
</evidence>
<dbReference type="PANTHER" id="PTHR46796">
    <property type="entry name" value="HTH-TYPE TRANSCRIPTIONAL ACTIVATOR RHAS-RELATED"/>
    <property type="match status" value="1"/>
</dbReference>